<protein>
    <submittedName>
        <fullName evidence="1">Uncharacterized protein</fullName>
    </submittedName>
</protein>
<dbReference type="Proteomes" id="UP000244081">
    <property type="component" value="Unassembled WGS sequence"/>
</dbReference>
<gene>
    <name evidence="1" type="ORF">C8N35_104215</name>
</gene>
<sequence length="87" mass="9864">MNGSILEVDFCIRYFERTNTPTPKVGLKARREIFALAQEAATQADAHLLLNQMDEYDRALIERKGAESLVLIRRTARAILARLYAGQ</sequence>
<dbReference type="EMBL" id="QAYG01000004">
    <property type="protein sequence ID" value="PTW60590.1"/>
    <property type="molecule type" value="Genomic_DNA"/>
</dbReference>
<dbReference type="RefSeq" id="WP_146177397.1">
    <property type="nucleotide sequence ID" value="NZ_QAYG01000004.1"/>
</dbReference>
<organism evidence="1 2">
    <name type="scientific">Breoghania corrubedonensis</name>
    <dbReference type="NCBI Taxonomy" id="665038"/>
    <lineage>
        <taxon>Bacteria</taxon>
        <taxon>Pseudomonadati</taxon>
        <taxon>Pseudomonadota</taxon>
        <taxon>Alphaproteobacteria</taxon>
        <taxon>Hyphomicrobiales</taxon>
        <taxon>Stappiaceae</taxon>
        <taxon>Breoghania</taxon>
    </lineage>
</organism>
<evidence type="ECO:0000313" key="2">
    <source>
        <dbReference type="Proteomes" id="UP000244081"/>
    </source>
</evidence>
<evidence type="ECO:0000313" key="1">
    <source>
        <dbReference type="EMBL" id="PTW60590.1"/>
    </source>
</evidence>
<comment type="caution">
    <text evidence="1">The sequence shown here is derived from an EMBL/GenBank/DDBJ whole genome shotgun (WGS) entry which is preliminary data.</text>
</comment>
<dbReference type="AlphaFoldDB" id="A0A2T5VA15"/>
<reference evidence="1 2" key="1">
    <citation type="submission" date="2018-04" db="EMBL/GenBank/DDBJ databases">
        <title>Genomic Encyclopedia of Archaeal and Bacterial Type Strains, Phase II (KMG-II): from individual species to whole genera.</title>
        <authorList>
            <person name="Goeker M."/>
        </authorList>
    </citation>
    <scope>NUCLEOTIDE SEQUENCE [LARGE SCALE GENOMIC DNA]</scope>
    <source>
        <strain evidence="1 2">DSM 23382</strain>
    </source>
</reference>
<name>A0A2T5VA15_9HYPH</name>
<keyword evidence="2" id="KW-1185">Reference proteome</keyword>
<accession>A0A2T5VA15</accession>
<proteinExistence type="predicted"/>